<organism evidence="2 3">
    <name type="scientific">Metarhizium brunneum</name>
    <dbReference type="NCBI Taxonomy" id="500148"/>
    <lineage>
        <taxon>Eukaryota</taxon>
        <taxon>Fungi</taxon>
        <taxon>Dikarya</taxon>
        <taxon>Ascomycota</taxon>
        <taxon>Pezizomycotina</taxon>
        <taxon>Sordariomycetes</taxon>
        <taxon>Hypocreomycetidae</taxon>
        <taxon>Hypocreales</taxon>
        <taxon>Clavicipitaceae</taxon>
        <taxon>Metarhizium</taxon>
    </lineage>
</organism>
<evidence type="ECO:0000313" key="2">
    <source>
        <dbReference type="EMBL" id="QLI63644.1"/>
    </source>
</evidence>
<dbReference type="GeneID" id="26244316"/>
<dbReference type="AlphaFoldDB" id="A0A7D5YRG6"/>
<name>A0A7D5YRG6_9HYPO</name>
<keyword evidence="3" id="KW-1185">Reference proteome</keyword>
<dbReference type="OrthoDB" id="329835at2759"/>
<evidence type="ECO:0000259" key="1">
    <source>
        <dbReference type="Pfam" id="PF07993"/>
    </source>
</evidence>
<dbReference type="Gene3D" id="3.40.50.720">
    <property type="entry name" value="NAD(P)-binding Rossmann-like Domain"/>
    <property type="match status" value="1"/>
</dbReference>
<dbReference type="RefSeq" id="XP_065985617.1">
    <property type="nucleotide sequence ID" value="XM_066129504.1"/>
</dbReference>
<dbReference type="Proteomes" id="UP000510686">
    <property type="component" value="Chromosome 1"/>
</dbReference>
<dbReference type="InterPro" id="IPR013120">
    <property type="entry name" value="FAR_NAD-bd"/>
</dbReference>
<sequence length="173" mass="18777">MEADDTMGSRAGLGIARPSGYLKLVREAGRRGLLGSVVRPGYILGNTATAVRNNDDFLTRRLKGCHVARVVVLASFNPVSAETGTSGGDVGVHVVHVTAHPRLCMNKYLSTLNYYGYDVPEFHVAINDLPSTTRTPEFDDHNAVTVLKTDVDRWTNIDECAGEGISQETVGRF</sequence>
<gene>
    <name evidence="2" type="primary">LYS2</name>
    <name evidence="2" type="ORF">G6M90_00g001290</name>
</gene>
<dbReference type="KEGG" id="mbrn:26244316"/>
<reference evidence="2 3" key="1">
    <citation type="submission" date="2020-07" db="EMBL/GenBank/DDBJ databases">
        <title>Telomere length de novo assembly of all 7 chromosomes of the fungus, Metarhizium brunneum, using a novel assembly pipeline.</title>
        <authorList>
            <person name="Saud z."/>
            <person name="Kortsinoglou A."/>
            <person name="Kouvelis V.N."/>
            <person name="Butt T.M."/>
        </authorList>
    </citation>
    <scope>NUCLEOTIDE SEQUENCE [LARGE SCALE GENOMIC DNA]</scope>
    <source>
        <strain evidence="2 3">4556</strain>
    </source>
</reference>
<protein>
    <submittedName>
        <fullName evidence="2">L-2-aminoadipate reductase</fullName>
    </submittedName>
</protein>
<dbReference type="Pfam" id="PF07993">
    <property type="entry name" value="NAD_binding_4"/>
    <property type="match status" value="1"/>
</dbReference>
<feature type="domain" description="Thioester reductase (TE)" evidence="1">
    <location>
        <begin position="23"/>
        <end position="72"/>
    </location>
</feature>
<proteinExistence type="predicted"/>
<dbReference type="EMBL" id="CP058932">
    <property type="protein sequence ID" value="QLI63644.1"/>
    <property type="molecule type" value="Genomic_DNA"/>
</dbReference>
<evidence type="ECO:0000313" key="3">
    <source>
        <dbReference type="Proteomes" id="UP000510686"/>
    </source>
</evidence>
<accession>A0A7D5YRG6</accession>